<organism evidence="1 2">
    <name type="scientific">Brachionus calyciflorus</name>
    <dbReference type="NCBI Taxonomy" id="104777"/>
    <lineage>
        <taxon>Eukaryota</taxon>
        <taxon>Metazoa</taxon>
        <taxon>Spiralia</taxon>
        <taxon>Gnathifera</taxon>
        <taxon>Rotifera</taxon>
        <taxon>Eurotatoria</taxon>
        <taxon>Monogononta</taxon>
        <taxon>Pseudotrocha</taxon>
        <taxon>Ploima</taxon>
        <taxon>Brachionidae</taxon>
        <taxon>Brachionus</taxon>
    </lineage>
</organism>
<dbReference type="PANTHER" id="PTHR28037:SF1">
    <property type="entry name" value="ALCOHOL O-ACETYLTRANSFERASE 1-RELATED"/>
    <property type="match status" value="1"/>
</dbReference>
<evidence type="ECO:0000313" key="2">
    <source>
        <dbReference type="Proteomes" id="UP000663879"/>
    </source>
</evidence>
<protein>
    <submittedName>
        <fullName evidence="1">Uncharacterized protein</fullName>
    </submittedName>
</protein>
<gene>
    <name evidence="1" type="ORF">OXX778_LOCUS22460</name>
</gene>
<dbReference type="AlphaFoldDB" id="A0A814R9A7"/>
<dbReference type="SUPFAM" id="SSF52777">
    <property type="entry name" value="CoA-dependent acyltransferases"/>
    <property type="match status" value="1"/>
</dbReference>
<accession>A0A814R9A7</accession>
<sequence>MKNLNDKNVAKLILPDKFRSNKPGYLLDLFKLDKELVDKIISKSKMNNIRLSGYFHTVTLYALRRLFIENDEPFPSSVPISFPVNLRFRLEPPVDLSACRFFTAPCECSTEREKFGKYENFWEDAKYVHDKIQEHSNPETGNIFNLTHEKSLEVFNQICRLTGTSKKTLKLINFLHPTNCDLCVSNLGRFVSDSYKEFDGKFSIHEIYCSDLLTSIPRISSSIIMHIIFWRGEIMFQTGANNYYFDEKYFKRLSELILLVINETLV</sequence>
<keyword evidence="2" id="KW-1185">Reference proteome</keyword>
<evidence type="ECO:0000313" key="1">
    <source>
        <dbReference type="EMBL" id="CAF1130716.1"/>
    </source>
</evidence>
<dbReference type="Proteomes" id="UP000663879">
    <property type="component" value="Unassembled WGS sequence"/>
</dbReference>
<reference evidence="1" key="1">
    <citation type="submission" date="2021-02" db="EMBL/GenBank/DDBJ databases">
        <authorList>
            <person name="Nowell W R."/>
        </authorList>
    </citation>
    <scope>NUCLEOTIDE SEQUENCE</scope>
    <source>
        <strain evidence="1">Ploen Becks lab</strain>
    </source>
</reference>
<dbReference type="EMBL" id="CAJNOC010009579">
    <property type="protein sequence ID" value="CAF1130716.1"/>
    <property type="molecule type" value="Genomic_DNA"/>
</dbReference>
<dbReference type="PANTHER" id="PTHR28037">
    <property type="entry name" value="ALCOHOL O-ACETYLTRANSFERASE 1-RELATED"/>
    <property type="match status" value="1"/>
</dbReference>
<comment type="caution">
    <text evidence="1">The sequence shown here is derived from an EMBL/GenBank/DDBJ whole genome shotgun (WGS) entry which is preliminary data.</text>
</comment>
<proteinExistence type="predicted"/>
<name>A0A814R9A7_9BILA</name>
<dbReference type="InterPro" id="IPR052058">
    <property type="entry name" value="Alcohol_O-acetyltransferase"/>
</dbReference>
<dbReference type="OrthoDB" id="10129295at2759"/>